<reference evidence="1" key="1">
    <citation type="submission" date="2023-10" db="EMBL/GenBank/DDBJ databases">
        <authorList>
            <person name="Rodriguez Cubillos JULIANA M."/>
            <person name="De Vega J."/>
        </authorList>
    </citation>
    <scope>NUCLEOTIDE SEQUENCE</scope>
</reference>
<gene>
    <name evidence="1" type="ORF">MILVUS5_LOCUS23784</name>
</gene>
<protein>
    <submittedName>
        <fullName evidence="1">Uncharacterized protein</fullName>
    </submittedName>
</protein>
<evidence type="ECO:0000313" key="1">
    <source>
        <dbReference type="EMBL" id="CAJ2657161.1"/>
    </source>
</evidence>
<organism evidence="1 2">
    <name type="scientific">Trifolium pratense</name>
    <name type="common">Red clover</name>
    <dbReference type="NCBI Taxonomy" id="57577"/>
    <lineage>
        <taxon>Eukaryota</taxon>
        <taxon>Viridiplantae</taxon>
        <taxon>Streptophyta</taxon>
        <taxon>Embryophyta</taxon>
        <taxon>Tracheophyta</taxon>
        <taxon>Spermatophyta</taxon>
        <taxon>Magnoliopsida</taxon>
        <taxon>eudicotyledons</taxon>
        <taxon>Gunneridae</taxon>
        <taxon>Pentapetalae</taxon>
        <taxon>rosids</taxon>
        <taxon>fabids</taxon>
        <taxon>Fabales</taxon>
        <taxon>Fabaceae</taxon>
        <taxon>Papilionoideae</taxon>
        <taxon>50 kb inversion clade</taxon>
        <taxon>NPAAA clade</taxon>
        <taxon>Hologalegina</taxon>
        <taxon>IRL clade</taxon>
        <taxon>Trifolieae</taxon>
        <taxon>Trifolium</taxon>
    </lineage>
</organism>
<accession>A0ACB0KIW1</accession>
<evidence type="ECO:0000313" key="2">
    <source>
        <dbReference type="Proteomes" id="UP001177021"/>
    </source>
</evidence>
<dbReference type="Proteomes" id="UP001177021">
    <property type="component" value="Unassembled WGS sequence"/>
</dbReference>
<sequence>MSPYRLVFGKACHLPVEIEHCAYWAVKSCNMGMQEAGKERKLQLQQLEELRPEAYESSRIYKEKTKHFHDKMIYRKEFSVGQQVLLFNSRLKIMAGKHRSKWIGPFVVTNVFPSGAIEIKSTGTGKVFEVNGQRLKLFHDNSMPDGAPVEELSLDEPSYTTAATP</sequence>
<dbReference type="EMBL" id="CASHSV030000311">
    <property type="protein sequence ID" value="CAJ2657161.1"/>
    <property type="molecule type" value="Genomic_DNA"/>
</dbReference>
<name>A0ACB0KIW1_TRIPR</name>
<proteinExistence type="predicted"/>
<keyword evidence="2" id="KW-1185">Reference proteome</keyword>
<comment type="caution">
    <text evidence="1">The sequence shown here is derived from an EMBL/GenBank/DDBJ whole genome shotgun (WGS) entry which is preliminary data.</text>
</comment>